<evidence type="ECO:0000256" key="1">
    <source>
        <dbReference type="ARBA" id="ARBA00004141"/>
    </source>
</evidence>
<evidence type="ECO:0000259" key="8">
    <source>
        <dbReference type="Pfam" id="PF02683"/>
    </source>
</evidence>
<accession>A0A143BIM4</accession>
<keyword evidence="10" id="KW-1185">Reference proteome</keyword>
<dbReference type="Proteomes" id="UP000076404">
    <property type="component" value="Chromosome"/>
</dbReference>
<evidence type="ECO:0000256" key="2">
    <source>
        <dbReference type="ARBA" id="ARBA00006143"/>
    </source>
</evidence>
<dbReference type="KEGG" id="gph:GEMMAAP_05415"/>
<organism evidence="9 10">
    <name type="scientific">Gemmatimonas phototrophica</name>
    <dbReference type="NCBI Taxonomy" id="1379270"/>
    <lineage>
        <taxon>Bacteria</taxon>
        <taxon>Pseudomonadati</taxon>
        <taxon>Gemmatimonadota</taxon>
        <taxon>Gemmatimonadia</taxon>
        <taxon>Gemmatimonadales</taxon>
        <taxon>Gemmatimonadaceae</taxon>
        <taxon>Gemmatimonas</taxon>
    </lineage>
</organism>
<evidence type="ECO:0000256" key="6">
    <source>
        <dbReference type="ARBA" id="ARBA00023136"/>
    </source>
</evidence>
<dbReference type="OrthoDB" id="9809733at2"/>
<proteinExistence type="inferred from homology"/>
<dbReference type="PANTHER" id="PTHR31272">
    <property type="entry name" value="CYTOCHROME C-TYPE BIOGENESIS PROTEIN HI_1454-RELATED"/>
    <property type="match status" value="1"/>
</dbReference>
<keyword evidence="5 7" id="KW-1133">Transmembrane helix</keyword>
<keyword evidence="3 7" id="KW-0812">Transmembrane</keyword>
<dbReference type="InterPro" id="IPR051790">
    <property type="entry name" value="Cytochrome_c-biogenesis_DsbD"/>
</dbReference>
<feature type="transmembrane region" description="Helical" evidence="7">
    <location>
        <begin position="49"/>
        <end position="70"/>
    </location>
</feature>
<dbReference type="InterPro" id="IPR003834">
    <property type="entry name" value="Cyt_c_assmbl_TM_dom"/>
</dbReference>
<dbReference type="eggNOG" id="COG0785">
    <property type="taxonomic scope" value="Bacteria"/>
</dbReference>
<keyword evidence="6 7" id="KW-0472">Membrane</keyword>
<dbReference type="GO" id="GO:0016020">
    <property type="term" value="C:membrane"/>
    <property type="evidence" value="ECO:0007669"/>
    <property type="project" value="UniProtKB-SubCell"/>
</dbReference>
<feature type="domain" description="Cytochrome C biogenesis protein transmembrane" evidence="8">
    <location>
        <begin position="7"/>
        <end position="218"/>
    </location>
</feature>
<dbReference type="AlphaFoldDB" id="A0A143BIM4"/>
<evidence type="ECO:0000256" key="7">
    <source>
        <dbReference type="SAM" id="Phobius"/>
    </source>
</evidence>
<evidence type="ECO:0000256" key="3">
    <source>
        <dbReference type="ARBA" id="ARBA00022692"/>
    </source>
</evidence>
<reference evidence="9 10" key="2">
    <citation type="journal article" date="2016" name="Environ. Microbiol. Rep.">
        <title>Metagenomic evidence for the presence of phototrophic Gemmatimonadetes bacteria in diverse environments.</title>
        <authorList>
            <person name="Zeng Y."/>
            <person name="Baumbach J."/>
            <person name="Barbosa E.G."/>
            <person name="Azevedo V."/>
            <person name="Zhang C."/>
            <person name="Koblizek M."/>
        </authorList>
    </citation>
    <scope>NUCLEOTIDE SEQUENCE [LARGE SCALE GENOMIC DNA]</scope>
    <source>
        <strain evidence="9 10">AP64</strain>
    </source>
</reference>
<dbReference type="GO" id="GO:0017004">
    <property type="term" value="P:cytochrome complex assembly"/>
    <property type="evidence" value="ECO:0007669"/>
    <property type="project" value="UniProtKB-KW"/>
</dbReference>
<dbReference type="Pfam" id="PF02683">
    <property type="entry name" value="DsbD_TM"/>
    <property type="match status" value="1"/>
</dbReference>
<evidence type="ECO:0000256" key="5">
    <source>
        <dbReference type="ARBA" id="ARBA00022989"/>
    </source>
</evidence>
<comment type="similarity">
    <text evidence="2">Belongs to the DsbD family.</text>
</comment>
<dbReference type="STRING" id="1379270.GEMMAAP_05415"/>
<evidence type="ECO:0000313" key="9">
    <source>
        <dbReference type="EMBL" id="AMW04431.1"/>
    </source>
</evidence>
<evidence type="ECO:0000256" key="4">
    <source>
        <dbReference type="ARBA" id="ARBA00022748"/>
    </source>
</evidence>
<keyword evidence="4" id="KW-0201">Cytochrome c-type biogenesis</keyword>
<feature type="transmembrane region" description="Helical" evidence="7">
    <location>
        <begin position="164"/>
        <end position="185"/>
    </location>
</feature>
<name>A0A143BIM4_9BACT</name>
<feature type="transmembrane region" description="Helical" evidence="7">
    <location>
        <begin position="82"/>
        <end position="102"/>
    </location>
</feature>
<dbReference type="EMBL" id="CP011454">
    <property type="protein sequence ID" value="AMW04431.1"/>
    <property type="molecule type" value="Genomic_DNA"/>
</dbReference>
<gene>
    <name evidence="9" type="ORF">GEMMAAP_05415</name>
</gene>
<dbReference type="PANTHER" id="PTHR31272:SF4">
    <property type="entry name" value="CYTOCHROME C-TYPE BIOGENESIS PROTEIN HI_1454-RELATED"/>
    <property type="match status" value="1"/>
</dbReference>
<dbReference type="RefSeq" id="WP_026849908.1">
    <property type="nucleotide sequence ID" value="NZ_CP011454.1"/>
</dbReference>
<protein>
    <submittedName>
        <fullName evidence="9">Cytochrome C biogenesis protein</fullName>
    </submittedName>
</protein>
<feature type="transmembrane region" description="Helical" evidence="7">
    <location>
        <begin position="123"/>
        <end position="152"/>
    </location>
</feature>
<comment type="subcellular location">
    <subcellularLocation>
        <location evidence="1">Membrane</location>
        <topology evidence="1">Multi-pass membrane protein</topology>
    </subcellularLocation>
</comment>
<reference evidence="9 10" key="1">
    <citation type="journal article" date="2014" name="Proc. Natl. Acad. Sci. U.S.A.">
        <title>Functional type 2 photosynthetic reaction centers found in the rare bacterial phylum Gemmatimonadetes.</title>
        <authorList>
            <person name="Zeng Y."/>
            <person name="Feng F."/>
            <person name="Medova H."/>
            <person name="Dean J."/>
            <person name="Koblizek M."/>
        </authorList>
    </citation>
    <scope>NUCLEOTIDE SEQUENCE [LARGE SCALE GENOMIC DNA]</scope>
    <source>
        <strain evidence="9 10">AP64</strain>
    </source>
</reference>
<feature type="transmembrane region" description="Helical" evidence="7">
    <location>
        <begin position="6"/>
        <end position="28"/>
    </location>
</feature>
<evidence type="ECO:0000313" key="10">
    <source>
        <dbReference type="Proteomes" id="UP000076404"/>
    </source>
</evidence>
<feature type="transmembrane region" description="Helical" evidence="7">
    <location>
        <begin position="205"/>
        <end position="222"/>
    </location>
</feature>
<sequence length="241" mass="26109">MAPESLTVLVAFTAGLLSFLSPCVLPLVPSYVTFITGMGLDDVSRAKRAALIHALLFVLGFTFIFVALGAGASAFGQLLREYRVWIARVGGVMMVLMGLWMLDIIKFGALQQERRMHLSDKPLGYLGTVFVGIAFGAGWTPCLGPTLGAILLLAANETELSKGIMLLTAYSMGLAVPFLLSALAIEKFLGFFQKFKHNIGRVNRIAGILLIVVGVLMLTGWFERLAAFLQPLTPAFLVERL</sequence>